<dbReference type="Gene3D" id="3.40.930.10">
    <property type="entry name" value="Mannitol-specific EII, Chain A"/>
    <property type="match status" value="1"/>
</dbReference>
<evidence type="ECO:0000313" key="2">
    <source>
        <dbReference type="EMBL" id="VUX05880.1"/>
    </source>
</evidence>
<reference evidence="2 3" key="1">
    <citation type="submission" date="2019-07" db="EMBL/GenBank/DDBJ databases">
        <authorList>
            <person name="Hibberd C M."/>
            <person name="Gehrig L. J."/>
            <person name="Chang H.-W."/>
            <person name="Venkatesh S."/>
        </authorList>
    </citation>
    <scope>NUCLEOTIDE SEQUENCE [LARGE SCALE GENOMIC DNA]</scope>
    <source>
        <strain evidence="2">Streptococcus_salivarius_SS_Bg39</strain>
    </source>
</reference>
<organism evidence="2 3">
    <name type="scientific">Streptococcus vestibularis</name>
    <dbReference type="NCBI Taxonomy" id="1343"/>
    <lineage>
        <taxon>Bacteria</taxon>
        <taxon>Bacillati</taxon>
        <taxon>Bacillota</taxon>
        <taxon>Bacilli</taxon>
        <taxon>Lactobacillales</taxon>
        <taxon>Streptococcaceae</taxon>
        <taxon>Streptococcus</taxon>
    </lineage>
</organism>
<gene>
    <name evidence="2" type="ORF">SSSS39_01730</name>
</gene>
<dbReference type="InterPro" id="IPR016152">
    <property type="entry name" value="PTrfase/Anion_transptr"/>
</dbReference>
<dbReference type="EMBL" id="CABHNJ010000029">
    <property type="protein sequence ID" value="VUX05880.1"/>
    <property type="molecule type" value="Genomic_DNA"/>
</dbReference>
<feature type="domain" description="PTS EIIA type-2" evidence="1">
    <location>
        <begin position="1"/>
        <end position="141"/>
    </location>
</feature>
<evidence type="ECO:0000259" key="1">
    <source>
        <dbReference type="PROSITE" id="PS51094"/>
    </source>
</evidence>
<evidence type="ECO:0000313" key="3">
    <source>
        <dbReference type="Proteomes" id="UP000380217"/>
    </source>
</evidence>
<protein>
    <submittedName>
        <fullName evidence="2">Phosphoenolpyruvate-dependent sugar phosphotransferase system, EIIA 2</fullName>
    </submittedName>
</protein>
<dbReference type="SUPFAM" id="SSF55804">
    <property type="entry name" value="Phoshotransferase/anion transport protein"/>
    <property type="match status" value="1"/>
</dbReference>
<name>A0A564TEP3_STRVE</name>
<accession>A0A564TEP3</accession>
<keyword evidence="2" id="KW-0670">Pyruvate</keyword>
<dbReference type="RefSeq" id="WP_154864700.1">
    <property type="nucleotide sequence ID" value="NZ_CABHNJ010000029.1"/>
</dbReference>
<dbReference type="PROSITE" id="PS51094">
    <property type="entry name" value="PTS_EIIA_TYPE_2"/>
    <property type="match status" value="1"/>
</dbReference>
<dbReference type="InterPro" id="IPR002178">
    <property type="entry name" value="PTS_EIIA_type-2_dom"/>
</dbReference>
<dbReference type="AlphaFoldDB" id="A0A564TEP3"/>
<dbReference type="Pfam" id="PF00359">
    <property type="entry name" value="PTS_EIIA_2"/>
    <property type="match status" value="1"/>
</dbReference>
<sequence>MKNKLFKVYANKEFQNQTEVYDFLAKKISLDKAEQEVIIQRFVNREQIGSIQISEKVIMPHVVASGYGNHIFLIRPKIPISNWSTQIGDVSIIIVIIFEENVSSEIKSRLNNLIKNLMNPEFITLLKKESQNNLINKLNEL</sequence>
<proteinExistence type="predicted"/>
<keyword evidence="2" id="KW-0808">Transferase</keyword>
<dbReference type="Proteomes" id="UP000380217">
    <property type="component" value="Unassembled WGS sequence"/>
</dbReference>
<dbReference type="GO" id="GO:0016740">
    <property type="term" value="F:transferase activity"/>
    <property type="evidence" value="ECO:0007669"/>
    <property type="project" value="UniProtKB-KW"/>
</dbReference>